<sequence>MSDVLVLVEHDGTSATRSGAELLTLARSWGDPVAVLVGPADGDLCDQVAGHGARVLVAEPQDPDALLAGPVAALLAALVAAGDVVAVLLPSSVDGTQVAAALGVALDSGVITRAVGVDAALVATISAFAGSYLTTCQVTRGIPVLTVALGASDADPTIRVSAVAPIHVDLPADPATRVRVLSRTPRAVTGRPDLAAASVIVAAGRGLAGDLGPVEDLADALGAAIGGSRAAVDAGWLPHDVQVGQTGKTVAPQLYIAAGISGAIQHVAGMRSARTIIAINSDPGAPIFDIADLGIVGDVFAVLPQAAAAVRARAL</sequence>
<dbReference type="InterPro" id="IPR014730">
    <property type="entry name" value="ETF_a/b_N"/>
</dbReference>
<evidence type="ECO:0000256" key="2">
    <source>
        <dbReference type="ARBA" id="ARBA00011355"/>
    </source>
</evidence>
<keyword evidence="5 8" id="KW-0274">FAD</keyword>
<dbReference type="SMART" id="SM00893">
    <property type="entry name" value="ETF"/>
    <property type="match status" value="1"/>
</dbReference>
<dbReference type="EMBL" id="SDWW01000048">
    <property type="protein sequence ID" value="RYV49891.1"/>
    <property type="molecule type" value="Genomic_DNA"/>
</dbReference>
<dbReference type="GO" id="GO:0050660">
    <property type="term" value="F:flavin adenine dinucleotide binding"/>
    <property type="evidence" value="ECO:0007669"/>
    <property type="project" value="InterPro"/>
</dbReference>
<dbReference type="InterPro" id="IPR029035">
    <property type="entry name" value="DHS-like_NAD/FAD-binding_dom"/>
</dbReference>
<evidence type="ECO:0000256" key="4">
    <source>
        <dbReference type="ARBA" id="ARBA00022630"/>
    </source>
</evidence>
<proteinExistence type="inferred from homology"/>
<dbReference type="InterPro" id="IPR001308">
    <property type="entry name" value="ETF_a/FixB"/>
</dbReference>
<dbReference type="PANTHER" id="PTHR43153:SF1">
    <property type="entry name" value="ELECTRON TRANSFER FLAVOPROTEIN SUBUNIT ALPHA, MITOCHONDRIAL"/>
    <property type="match status" value="1"/>
</dbReference>
<evidence type="ECO:0000256" key="5">
    <source>
        <dbReference type="ARBA" id="ARBA00022827"/>
    </source>
</evidence>
<name>A0A4Q5N1K1_9MICO</name>
<dbReference type="InterPro" id="IPR014731">
    <property type="entry name" value="ETF_asu_C"/>
</dbReference>
<feature type="binding site" evidence="8">
    <location>
        <position position="280"/>
    </location>
    <ligand>
        <name>FAD</name>
        <dbReference type="ChEBI" id="CHEBI:57692"/>
    </ligand>
</feature>
<feature type="binding site" evidence="8">
    <location>
        <begin position="259"/>
        <end position="266"/>
    </location>
    <ligand>
        <name>FAD</name>
        <dbReference type="ChEBI" id="CHEBI:57692"/>
    </ligand>
</feature>
<organism evidence="10 11">
    <name type="scientific">Pengzhenrongella frigida</name>
    <dbReference type="NCBI Taxonomy" id="1259133"/>
    <lineage>
        <taxon>Bacteria</taxon>
        <taxon>Bacillati</taxon>
        <taxon>Actinomycetota</taxon>
        <taxon>Actinomycetes</taxon>
        <taxon>Micrococcales</taxon>
        <taxon>Pengzhenrongella</taxon>
    </lineage>
</organism>
<dbReference type="OrthoDB" id="9770286at2"/>
<keyword evidence="3" id="KW-0813">Transport</keyword>
<dbReference type="Proteomes" id="UP000293764">
    <property type="component" value="Unassembled WGS sequence"/>
</dbReference>
<gene>
    <name evidence="10" type="ORF">EUA98_16445</name>
</gene>
<keyword evidence="6" id="KW-0249">Electron transport</keyword>
<comment type="subunit">
    <text evidence="2">Heterodimer of an alpha and a beta subunit.</text>
</comment>
<evidence type="ECO:0000256" key="6">
    <source>
        <dbReference type="ARBA" id="ARBA00022982"/>
    </source>
</evidence>
<protein>
    <submittedName>
        <fullName evidence="10">Electron transfer flavoprotein subunit alpha/FixB family protein</fullName>
    </submittedName>
</protein>
<dbReference type="SUPFAM" id="SSF52467">
    <property type="entry name" value="DHS-like NAD/FAD-binding domain"/>
    <property type="match status" value="1"/>
</dbReference>
<accession>A0A4Q5N1K1</accession>
<dbReference type="PIRSF" id="PIRSF000089">
    <property type="entry name" value="Electra_flavoP_a"/>
    <property type="match status" value="1"/>
</dbReference>
<dbReference type="Gene3D" id="3.40.50.1220">
    <property type="entry name" value="TPP-binding domain"/>
    <property type="match status" value="1"/>
</dbReference>
<comment type="similarity">
    <text evidence="1">Belongs to the ETF alpha-subunit/FixB family.</text>
</comment>
<dbReference type="InterPro" id="IPR014729">
    <property type="entry name" value="Rossmann-like_a/b/a_fold"/>
</dbReference>
<dbReference type="InterPro" id="IPR018206">
    <property type="entry name" value="ETF_asu_C_CS"/>
</dbReference>
<dbReference type="SUPFAM" id="SSF52402">
    <property type="entry name" value="Adenine nucleotide alpha hydrolases-like"/>
    <property type="match status" value="1"/>
</dbReference>
<feature type="binding site" evidence="8">
    <location>
        <begin position="242"/>
        <end position="246"/>
    </location>
    <ligand>
        <name>FAD</name>
        <dbReference type="ChEBI" id="CHEBI:57692"/>
    </ligand>
</feature>
<keyword evidence="4" id="KW-0285">Flavoprotein</keyword>
<feature type="binding site" evidence="8">
    <location>
        <begin position="228"/>
        <end position="229"/>
    </location>
    <ligand>
        <name>FAD</name>
        <dbReference type="ChEBI" id="CHEBI:57692"/>
    </ligand>
</feature>
<feature type="domain" description="Electron transfer flavoprotein alpha/beta-subunit N-terminal" evidence="9">
    <location>
        <begin position="4"/>
        <end position="180"/>
    </location>
</feature>
<dbReference type="Pfam" id="PF00766">
    <property type="entry name" value="ETF_alpha"/>
    <property type="match status" value="1"/>
</dbReference>
<evidence type="ECO:0000256" key="8">
    <source>
        <dbReference type="PIRSR" id="PIRSR000089-1"/>
    </source>
</evidence>
<feature type="binding site" evidence="8">
    <location>
        <position position="205"/>
    </location>
    <ligand>
        <name>FAD</name>
        <dbReference type="ChEBI" id="CHEBI:57692"/>
    </ligand>
</feature>
<evidence type="ECO:0000313" key="11">
    <source>
        <dbReference type="Proteomes" id="UP000293764"/>
    </source>
</evidence>
<dbReference type="Gene3D" id="3.40.50.620">
    <property type="entry name" value="HUPs"/>
    <property type="match status" value="1"/>
</dbReference>
<comment type="cofactor">
    <cofactor evidence="8">
        <name>FAD</name>
        <dbReference type="ChEBI" id="CHEBI:57692"/>
    </cofactor>
    <text evidence="8">Binds 1 FAD per dimer.</text>
</comment>
<dbReference type="PANTHER" id="PTHR43153">
    <property type="entry name" value="ELECTRON TRANSFER FLAVOPROTEIN ALPHA"/>
    <property type="match status" value="1"/>
</dbReference>
<dbReference type="RefSeq" id="WP_130103779.1">
    <property type="nucleotide sequence ID" value="NZ_SDWW01000048.1"/>
</dbReference>
<keyword evidence="11" id="KW-1185">Reference proteome</keyword>
<dbReference type="PROSITE" id="PS00696">
    <property type="entry name" value="ETF_ALPHA"/>
    <property type="match status" value="1"/>
</dbReference>
<comment type="caution">
    <text evidence="10">The sequence shown here is derived from an EMBL/GenBank/DDBJ whole genome shotgun (WGS) entry which is preliminary data.</text>
</comment>
<evidence type="ECO:0000256" key="7">
    <source>
        <dbReference type="ARBA" id="ARBA00025649"/>
    </source>
</evidence>
<evidence type="ECO:0000259" key="9">
    <source>
        <dbReference type="SMART" id="SM00893"/>
    </source>
</evidence>
<dbReference type="Pfam" id="PF01012">
    <property type="entry name" value="ETF"/>
    <property type="match status" value="1"/>
</dbReference>
<dbReference type="GO" id="GO:0009055">
    <property type="term" value="F:electron transfer activity"/>
    <property type="evidence" value="ECO:0007669"/>
    <property type="project" value="InterPro"/>
</dbReference>
<dbReference type="AlphaFoldDB" id="A0A4Q5N1K1"/>
<evidence type="ECO:0000256" key="3">
    <source>
        <dbReference type="ARBA" id="ARBA00022448"/>
    </source>
</evidence>
<dbReference type="GO" id="GO:0033539">
    <property type="term" value="P:fatty acid beta-oxidation using acyl-CoA dehydrogenase"/>
    <property type="evidence" value="ECO:0007669"/>
    <property type="project" value="TreeGrafter"/>
</dbReference>
<evidence type="ECO:0000313" key="10">
    <source>
        <dbReference type="EMBL" id="RYV49891.1"/>
    </source>
</evidence>
<comment type="function">
    <text evidence="7">The electron transfer flavoprotein serves as a specific electron acceptor for other dehydrogenases. It transfers the electrons to the main respiratory chain via ETF-ubiquinone oxidoreductase (ETF dehydrogenase).</text>
</comment>
<reference evidence="10 11" key="1">
    <citation type="submission" date="2019-01" db="EMBL/GenBank/DDBJ databases">
        <title>Novel species of Cellulomonas.</title>
        <authorList>
            <person name="Liu Q."/>
            <person name="Xin Y.-H."/>
        </authorList>
    </citation>
    <scope>NUCLEOTIDE SEQUENCE [LARGE SCALE GENOMIC DNA]</scope>
    <source>
        <strain evidence="10 11">HLT2-17</strain>
    </source>
</reference>
<evidence type="ECO:0000256" key="1">
    <source>
        <dbReference type="ARBA" id="ARBA00005817"/>
    </source>
</evidence>